<accession>A0A2K8SSR9</accession>
<dbReference type="Proteomes" id="UP000232003">
    <property type="component" value="Chromosome"/>
</dbReference>
<dbReference type="Pfam" id="PF14252">
    <property type="entry name" value="DUF4347"/>
    <property type="match status" value="1"/>
</dbReference>
<dbReference type="InterPro" id="IPR025592">
    <property type="entry name" value="DUF4347"/>
</dbReference>
<organism evidence="2 3">
    <name type="scientific">Nostoc flagelliforme CCNUN1</name>
    <dbReference type="NCBI Taxonomy" id="2038116"/>
    <lineage>
        <taxon>Bacteria</taxon>
        <taxon>Bacillati</taxon>
        <taxon>Cyanobacteriota</taxon>
        <taxon>Cyanophyceae</taxon>
        <taxon>Nostocales</taxon>
        <taxon>Nostocaceae</taxon>
        <taxon>Nostoc</taxon>
    </lineage>
</organism>
<sequence length="55" mass="6168">MGNTHLGLDTLDEYSQQLQLWQKIFSASAKSDNLWNLLIYGCNVAFADAGTEFNN</sequence>
<feature type="domain" description="DUF4347" evidence="1">
    <location>
        <begin position="1"/>
        <end position="53"/>
    </location>
</feature>
<keyword evidence="3" id="KW-1185">Reference proteome</keyword>
<name>A0A2K8SSR9_9NOSO</name>
<evidence type="ECO:0000313" key="3">
    <source>
        <dbReference type="Proteomes" id="UP000232003"/>
    </source>
</evidence>
<protein>
    <submittedName>
        <fullName evidence="2">Periplasmic component of the Tol biopolymer transport system</fullName>
    </submittedName>
</protein>
<gene>
    <name evidence="2" type="ORF">COO91_03787</name>
</gene>
<evidence type="ECO:0000259" key="1">
    <source>
        <dbReference type="Pfam" id="PF14252"/>
    </source>
</evidence>
<proteinExistence type="predicted"/>
<evidence type="ECO:0000313" key="2">
    <source>
        <dbReference type="EMBL" id="AUB37835.1"/>
    </source>
</evidence>
<dbReference type="AlphaFoldDB" id="A0A2K8SSR9"/>
<reference evidence="2 3" key="1">
    <citation type="submission" date="2017-11" db="EMBL/GenBank/DDBJ databases">
        <title>Complete genome of a free-living desiccation-tolerant cyanobacterium and its photosynthetic adaptation to extreme terrestrial habitat.</title>
        <authorList>
            <person name="Shang J."/>
        </authorList>
    </citation>
    <scope>NUCLEOTIDE SEQUENCE [LARGE SCALE GENOMIC DNA]</scope>
    <source>
        <strain evidence="2 3">CCNUN1</strain>
    </source>
</reference>
<dbReference type="KEGG" id="nfl:COO91_03787"/>
<dbReference type="EMBL" id="CP024785">
    <property type="protein sequence ID" value="AUB37835.1"/>
    <property type="molecule type" value="Genomic_DNA"/>
</dbReference>